<name>A0A319CR80_9EURO</name>
<evidence type="ECO:0000256" key="2">
    <source>
        <dbReference type="SAM" id="SignalP"/>
    </source>
</evidence>
<evidence type="ECO:0000313" key="3">
    <source>
        <dbReference type="EMBL" id="PYH86959.1"/>
    </source>
</evidence>
<feature type="region of interest" description="Disordered" evidence="1">
    <location>
        <begin position="63"/>
        <end position="90"/>
    </location>
</feature>
<organism evidence="3 4">
    <name type="scientific">Aspergillus uvarum CBS 121591</name>
    <dbReference type="NCBI Taxonomy" id="1448315"/>
    <lineage>
        <taxon>Eukaryota</taxon>
        <taxon>Fungi</taxon>
        <taxon>Dikarya</taxon>
        <taxon>Ascomycota</taxon>
        <taxon>Pezizomycotina</taxon>
        <taxon>Eurotiomycetes</taxon>
        <taxon>Eurotiomycetidae</taxon>
        <taxon>Eurotiales</taxon>
        <taxon>Aspergillaceae</taxon>
        <taxon>Aspergillus</taxon>
        <taxon>Aspergillus subgen. Circumdati</taxon>
    </lineage>
</organism>
<accession>A0A319CR80</accession>
<protein>
    <submittedName>
        <fullName evidence="3">Uncharacterized protein</fullName>
    </submittedName>
</protein>
<dbReference type="AlphaFoldDB" id="A0A319CR80"/>
<feature type="signal peptide" evidence="2">
    <location>
        <begin position="1"/>
        <end position="19"/>
    </location>
</feature>
<sequence>MFSFCLLVHLLPRSPPTSSSIHHHPRPQLRLLLVQSVTGGQSEPGIDPESLLAGLNAQRIGGVTGPETMDVPSVNLHDHHRHPSNNSFFF</sequence>
<dbReference type="GeneID" id="37144068"/>
<dbReference type="EMBL" id="KZ821675">
    <property type="protein sequence ID" value="PYH86959.1"/>
    <property type="molecule type" value="Genomic_DNA"/>
</dbReference>
<keyword evidence="4" id="KW-1185">Reference proteome</keyword>
<feature type="chain" id="PRO_5016392651" evidence="2">
    <location>
        <begin position="20"/>
        <end position="90"/>
    </location>
</feature>
<reference evidence="3 4" key="1">
    <citation type="submission" date="2016-12" db="EMBL/GenBank/DDBJ databases">
        <title>The genomes of Aspergillus section Nigri reveals drivers in fungal speciation.</title>
        <authorList>
            <consortium name="DOE Joint Genome Institute"/>
            <person name="Vesth T.C."/>
            <person name="Nybo J."/>
            <person name="Theobald S."/>
            <person name="Brandl J."/>
            <person name="Frisvad J.C."/>
            <person name="Nielsen K.F."/>
            <person name="Lyhne E.K."/>
            <person name="Kogle M.E."/>
            <person name="Kuo A."/>
            <person name="Riley R."/>
            <person name="Clum A."/>
            <person name="Nolan M."/>
            <person name="Lipzen A."/>
            <person name="Salamov A."/>
            <person name="Henrissat B."/>
            <person name="Wiebenga A."/>
            <person name="De Vries R.P."/>
            <person name="Grigoriev I.V."/>
            <person name="Mortensen U.H."/>
            <person name="Andersen M.R."/>
            <person name="Baker S.E."/>
        </authorList>
    </citation>
    <scope>NUCLEOTIDE SEQUENCE [LARGE SCALE GENOMIC DNA]</scope>
    <source>
        <strain evidence="3 4">CBS 121591</strain>
    </source>
</reference>
<dbReference type="Proteomes" id="UP000248340">
    <property type="component" value="Unassembled WGS sequence"/>
</dbReference>
<keyword evidence="2" id="KW-0732">Signal</keyword>
<evidence type="ECO:0000313" key="4">
    <source>
        <dbReference type="Proteomes" id="UP000248340"/>
    </source>
</evidence>
<proteinExistence type="predicted"/>
<dbReference type="RefSeq" id="XP_025497159.1">
    <property type="nucleotide sequence ID" value="XM_025641326.1"/>
</dbReference>
<gene>
    <name evidence="3" type="ORF">BO82DRAFT_54976</name>
</gene>
<evidence type="ECO:0000256" key="1">
    <source>
        <dbReference type="SAM" id="MobiDB-lite"/>
    </source>
</evidence>
<dbReference type="VEuPathDB" id="FungiDB:BO82DRAFT_54976"/>